<evidence type="ECO:0000256" key="1">
    <source>
        <dbReference type="SAM" id="MobiDB-lite"/>
    </source>
</evidence>
<dbReference type="EMBL" id="VSRR010020373">
    <property type="protein sequence ID" value="MPC63060.1"/>
    <property type="molecule type" value="Genomic_DNA"/>
</dbReference>
<reference evidence="2 3" key="1">
    <citation type="submission" date="2019-05" db="EMBL/GenBank/DDBJ databases">
        <title>Another draft genome of Portunus trituberculatus and its Hox gene families provides insights of decapod evolution.</title>
        <authorList>
            <person name="Jeong J.-H."/>
            <person name="Song I."/>
            <person name="Kim S."/>
            <person name="Choi T."/>
            <person name="Kim D."/>
            <person name="Ryu S."/>
            <person name="Kim W."/>
        </authorList>
    </citation>
    <scope>NUCLEOTIDE SEQUENCE [LARGE SCALE GENOMIC DNA]</scope>
    <source>
        <tissue evidence="2">Muscle</tissue>
    </source>
</reference>
<keyword evidence="3" id="KW-1185">Reference proteome</keyword>
<feature type="region of interest" description="Disordered" evidence="1">
    <location>
        <begin position="1"/>
        <end position="78"/>
    </location>
</feature>
<sequence>MAAGILRQCHGGRDAEHNSETSSSAPHFKLPSSSHGRPPSTTTSSTMIPVAGRRKYARVCGPPRRPKKRRRLPYTSPHSHCWWII</sequence>
<dbReference type="AlphaFoldDB" id="A0A5B7GSN2"/>
<feature type="compositionally biased region" description="Low complexity" evidence="1">
    <location>
        <begin position="31"/>
        <end position="49"/>
    </location>
</feature>
<evidence type="ECO:0000313" key="3">
    <source>
        <dbReference type="Proteomes" id="UP000324222"/>
    </source>
</evidence>
<gene>
    <name evidence="2" type="ORF">E2C01_057152</name>
</gene>
<dbReference type="Proteomes" id="UP000324222">
    <property type="component" value="Unassembled WGS sequence"/>
</dbReference>
<protein>
    <submittedName>
        <fullName evidence="2">Uncharacterized protein</fullName>
    </submittedName>
</protein>
<accession>A0A5B7GSN2</accession>
<comment type="caution">
    <text evidence="2">The sequence shown here is derived from an EMBL/GenBank/DDBJ whole genome shotgun (WGS) entry which is preliminary data.</text>
</comment>
<evidence type="ECO:0000313" key="2">
    <source>
        <dbReference type="EMBL" id="MPC63060.1"/>
    </source>
</evidence>
<proteinExistence type="predicted"/>
<organism evidence="2 3">
    <name type="scientific">Portunus trituberculatus</name>
    <name type="common">Swimming crab</name>
    <name type="synonym">Neptunus trituberculatus</name>
    <dbReference type="NCBI Taxonomy" id="210409"/>
    <lineage>
        <taxon>Eukaryota</taxon>
        <taxon>Metazoa</taxon>
        <taxon>Ecdysozoa</taxon>
        <taxon>Arthropoda</taxon>
        <taxon>Crustacea</taxon>
        <taxon>Multicrustacea</taxon>
        <taxon>Malacostraca</taxon>
        <taxon>Eumalacostraca</taxon>
        <taxon>Eucarida</taxon>
        <taxon>Decapoda</taxon>
        <taxon>Pleocyemata</taxon>
        <taxon>Brachyura</taxon>
        <taxon>Eubrachyura</taxon>
        <taxon>Portunoidea</taxon>
        <taxon>Portunidae</taxon>
        <taxon>Portuninae</taxon>
        <taxon>Portunus</taxon>
    </lineage>
</organism>
<name>A0A5B7GSN2_PORTR</name>